<comment type="subcellular location">
    <subcellularLocation>
        <location evidence="1">Membrane</location>
        <topology evidence="1">Single-pass membrane protein</topology>
    </subcellularLocation>
</comment>
<evidence type="ECO:0000313" key="5">
    <source>
        <dbReference type="EMBL" id="CAB0008605.1"/>
    </source>
</evidence>
<evidence type="ECO:0000313" key="6">
    <source>
        <dbReference type="Proteomes" id="UP000479000"/>
    </source>
</evidence>
<name>A0A6H5GVW4_9HEMI</name>
<gene>
    <name evidence="5" type="ORF">NTEN_LOCUS13851</name>
</gene>
<keyword evidence="4" id="KW-0472">Membrane</keyword>
<dbReference type="PANTHER" id="PTHR15407">
    <property type="entry name" value="FUKUTIN-RELATED"/>
    <property type="match status" value="1"/>
</dbReference>
<proteinExistence type="predicted"/>
<keyword evidence="3" id="KW-1133">Transmembrane helix</keyword>
<dbReference type="EMBL" id="CADCXU010020497">
    <property type="protein sequence ID" value="CAB0008605.1"/>
    <property type="molecule type" value="Genomic_DNA"/>
</dbReference>
<evidence type="ECO:0000256" key="4">
    <source>
        <dbReference type="ARBA" id="ARBA00023136"/>
    </source>
</evidence>
<sequence>MEVVSSTKVYEIVNRFRRSSHRQYKTNTERHNHDNHFIQRGYFRHCDVIPHSKDVDIGVFADDYTHHLVTSLEKHGLKLHLWFGEINDSLELSFVSGNGLKLDIFFFYRDKETMWNGGTQLRTGKKFRNGLRLPANHHAWQTMYNYSCLYH</sequence>
<dbReference type="GO" id="GO:0016020">
    <property type="term" value="C:membrane"/>
    <property type="evidence" value="ECO:0007669"/>
    <property type="project" value="UniProtKB-SubCell"/>
</dbReference>
<dbReference type="InterPro" id="IPR009644">
    <property type="entry name" value="FKTN/MNN4/W02B3.4-1"/>
</dbReference>
<evidence type="ECO:0000256" key="1">
    <source>
        <dbReference type="ARBA" id="ARBA00004167"/>
    </source>
</evidence>
<dbReference type="PANTHER" id="PTHR15407:SF28">
    <property type="entry name" value="RIBITOL-5-PHOSPHATE TRANSFERASE FKTN"/>
    <property type="match status" value="1"/>
</dbReference>
<protein>
    <recommendedName>
        <fullName evidence="7">Fukutin</fullName>
    </recommendedName>
</protein>
<organism evidence="5 6">
    <name type="scientific">Nesidiocoris tenuis</name>
    <dbReference type="NCBI Taxonomy" id="355587"/>
    <lineage>
        <taxon>Eukaryota</taxon>
        <taxon>Metazoa</taxon>
        <taxon>Ecdysozoa</taxon>
        <taxon>Arthropoda</taxon>
        <taxon>Hexapoda</taxon>
        <taxon>Insecta</taxon>
        <taxon>Pterygota</taxon>
        <taxon>Neoptera</taxon>
        <taxon>Paraneoptera</taxon>
        <taxon>Hemiptera</taxon>
        <taxon>Heteroptera</taxon>
        <taxon>Panheteroptera</taxon>
        <taxon>Cimicomorpha</taxon>
        <taxon>Miridae</taxon>
        <taxon>Dicyphina</taxon>
        <taxon>Nesidiocoris</taxon>
    </lineage>
</organism>
<keyword evidence="6" id="KW-1185">Reference proteome</keyword>
<dbReference type="OrthoDB" id="444255at2759"/>
<keyword evidence="2" id="KW-0812">Transmembrane</keyword>
<reference evidence="5 6" key="1">
    <citation type="submission" date="2020-02" db="EMBL/GenBank/DDBJ databases">
        <authorList>
            <person name="Ferguson B K."/>
        </authorList>
    </citation>
    <scope>NUCLEOTIDE SEQUENCE [LARGE SCALE GENOMIC DNA]</scope>
</reference>
<evidence type="ECO:0000256" key="2">
    <source>
        <dbReference type="ARBA" id="ARBA00022692"/>
    </source>
</evidence>
<evidence type="ECO:0000256" key="3">
    <source>
        <dbReference type="ARBA" id="ARBA00022989"/>
    </source>
</evidence>
<dbReference type="AlphaFoldDB" id="A0A6H5GVW4"/>
<evidence type="ECO:0008006" key="7">
    <source>
        <dbReference type="Google" id="ProtNLM"/>
    </source>
</evidence>
<accession>A0A6H5GVW4</accession>
<dbReference type="Proteomes" id="UP000479000">
    <property type="component" value="Unassembled WGS sequence"/>
</dbReference>